<dbReference type="Proteomes" id="UP001432071">
    <property type="component" value="Chromosome"/>
</dbReference>
<evidence type="ECO:0000256" key="1">
    <source>
        <dbReference type="SAM" id="MobiDB-lite"/>
    </source>
</evidence>
<sequence>MKCIVAGHEAVTAAEFTELALGIDLELFAGPVAAESAEDRAARLDVAREVLAELRESDPQTAAYAAALLRTNPLTTQPTARRPRRRLGRPATVRRTAASGVAA</sequence>
<reference evidence="2" key="1">
    <citation type="submission" date="2022-10" db="EMBL/GenBank/DDBJ databases">
        <title>The complete genomes of actinobacterial strains from the NBC collection.</title>
        <authorList>
            <person name="Joergensen T.S."/>
            <person name="Alvarez Arevalo M."/>
            <person name="Sterndorff E.B."/>
            <person name="Faurdal D."/>
            <person name="Vuksanovic O."/>
            <person name="Mourched A.-S."/>
            <person name="Charusanti P."/>
            <person name="Shaw S."/>
            <person name="Blin K."/>
            <person name="Weber T."/>
        </authorList>
    </citation>
    <scope>NUCLEOTIDE SEQUENCE</scope>
    <source>
        <strain evidence="2">NBC_00302</strain>
    </source>
</reference>
<accession>A0ABZ1QYD7</accession>
<dbReference type="RefSeq" id="WP_328735330.1">
    <property type="nucleotide sequence ID" value="NZ_CP108038.1"/>
</dbReference>
<dbReference type="EMBL" id="CP108038">
    <property type="protein sequence ID" value="WUN87731.1"/>
    <property type="molecule type" value="Genomic_DNA"/>
</dbReference>
<gene>
    <name evidence="2" type="ORF">OHT53_17320</name>
</gene>
<organism evidence="2 3">
    <name type="scientific">Streptomyces bobili</name>
    <dbReference type="NCBI Taxonomy" id="67280"/>
    <lineage>
        <taxon>Bacteria</taxon>
        <taxon>Bacillati</taxon>
        <taxon>Actinomycetota</taxon>
        <taxon>Actinomycetes</taxon>
        <taxon>Kitasatosporales</taxon>
        <taxon>Streptomycetaceae</taxon>
        <taxon>Streptomyces</taxon>
    </lineage>
</organism>
<keyword evidence="3" id="KW-1185">Reference proteome</keyword>
<protein>
    <submittedName>
        <fullName evidence="2">Uncharacterized protein</fullName>
    </submittedName>
</protein>
<evidence type="ECO:0000313" key="3">
    <source>
        <dbReference type="Proteomes" id="UP001432071"/>
    </source>
</evidence>
<evidence type="ECO:0000313" key="2">
    <source>
        <dbReference type="EMBL" id="WUN87731.1"/>
    </source>
</evidence>
<proteinExistence type="predicted"/>
<dbReference type="GeneID" id="93762767"/>
<feature type="region of interest" description="Disordered" evidence="1">
    <location>
        <begin position="72"/>
        <end position="103"/>
    </location>
</feature>
<name>A0ABZ1QYD7_9ACTN</name>